<organism evidence="2 3">
    <name type="scientific">Steinernema glaseri</name>
    <dbReference type="NCBI Taxonomy" id="37863"/>
    <lineage>
        <taxon>Eukaryota</taxon>
        <taxon>Metazoa</taxon>
        <taxon>Ecdysozoa</taxon>
        <taxon>Nematoda</taxon>
        <taxon>Chromadorea</taxon>
        <taxon>Rhabditida</taxon>
        <taxon>Tylenchina</taxon>
        <taxon>Panagrolaimomorpha</taxon>
        <taxon>Strongyloidoidea</taxon>
        <taxon>Steinernematidae</taxon>
        <taxon>Steinernema</taxon>
    </lineage>
</organism>
<keyword evidence="2" id="KW-1185">Reference proteome</keyword>
<feature type="region of interest" description="Disordered" evidence="1">
    <location>
        <begin position="230"/>
        <end position="259"/>
    </location>
</feature>
<proteinExistence type="predicted"/>
<reference evidence="3" key="1">
    <citation type="submission" date="2016-11" db="UniProtKB">
        <authorList>
            <consortium name="WormBaseParasite"/>
        </authorList>
    </citation>
    <scope>IDENTIFICATION</scope>
</reference>
<name>A0A1I7Z9Z9_9BILA</name>
<feature type="compositionally biased region" description="Acidic residues" evidence="1">
    <location>
        <begin position="246"/>
        <end position="259"/>
    </location>
</feature>
<feature type="compositionally biased region" description="Basic residues" evidence="1">
    <location>
        <begin position="13"/>
        <end position="23"/>
    </location>
</feature>
<sequence length="259" mass="29418">MVRVRSRSMVGRGRSRRLATRRPVGRPECVKSNELTFDALEEEVDLYLDASFTLGHTTLKSTLVNAIDNFFRMIVHPTEQWTSDFQSIDKVDRIRLKIVQMMELFCHRSTVVNAFVNGFRKVLSTFRNGRMDRTDREWPFVKVLLTRIVASVSNEGVLCALGKVLSTLLSQAMTQGTRQVMTDFDVQFVTEVMTFMKSAGTRIGRNRAEGISNSARRETKTVAYDFEVKKEHKEEVKSEHPSEAGSGDESDVTAPLLED</sequence>
<feature type="region of interest" description="Disordered" evidence="1">
    <location>
        <begin position="1"/>
        <end position="23"/>
    </location>
</feature>
<evidence type="ECO:0000313" key="3">
    <source>
        <dbReference type="WBParaSite" id="L893_g24406.t1"/>
    </source>
</evidence>
<accession>A0A1I7Z9Z9</accession>
<evidence type="ECO:0000256" key="1">
    <source>
        <dbReference type="SAM" id="MobiDB-lite"/>
    </source>
</evidence>
<protein>
    <submittedName>
        <fullName evidence="3">Uncharacterized protein</fullName>
    </submittedName>
</protein>
<dbReference type="WBParaSite" id="L893_g24406.t1">
    <property type="protein sequence ID" value="L893_g24406.t1"/>
    <property type="gene ID" value="L893_g24406"/>
</dbReference>
<dbReference type="Proteomes" id="UP000095287">
    <property type="component" value="Unplaced"/>
</dbReference>
<dbReference type="AlphaFoldDB" id="A0A1I7Z9Z9"/>
<feature type="compositionally biased region" description="Basic and acidic residues" evidence="1">
    <location>
        <begin position="230"/>
        <end position="242"/>
    </location>
</feature>
<evidence type="ECO:0000313" key="2">
    <source>
        <dbReference type="Proteomes" id="UP000095287"/>
    </source>
</evidence>